<keyword evidence="3" id="KW-1185">Reference proteome</keyword>
<dbReference type="STRING" id="1159017.SAMN02927930_01967"/>
<organism evidence="2 3">
    <name type="scientific">Pseudidiomarina indica</name>
    <dbReference type="NCBI Taxonomy" id="1159017"/>
    <lineage>
        <taxon>Bacteria</taxon>
        <taxon>Pseudomonadati</taxon>
        <taxon>Pseudomonadota</taxon>
        <taxon>Gammaproteobacteria</taxon>
        <taxon>Alteromonadales</taxon>
        <taxon>Idiomarinaceae</taxon>
        <taxon>Pseudidiomarina</taxon>
    </lineage>
</organism>
<feature type="chain" id="PRO_5011758027" evidence="1">
    <location>
        <begin position="26"/>
        <end position="386"/>
    </location>
</feature>
<accession>A0A1G6DYR5</accession>
<sequence>MNNYKELSQCLLLTLFAGLSLSSQAREMQPLLEYGAFGETYKLVQELEPEGYRAQMLATYYTFVGRQDLVYDIEEMLPLPDKCLEDGDPSLSSAEHWAETAFNDYKIVMINENHFHLASRVWLLGMLESFKDQGFTHIGFESFAPGDKYPDEGFYTHEPTFAAMVERAHDLGFEVFGYESTKEVPEGASALEVREQTQAQNIADTIDDADSDSRFLIFAGWGHIAKYPVGDDEQLWMAARFMQLTDIEPYSIDLVSCVYHASQVARPERGKVMLDSEGAPILKGRFGPLVDAQLHLPTISGETKSTGFYRQALGEAVSIPESLRHTEETRLVRAFKESRSDSIVPYDQVLLFAGENYPLYLGSGHTYELISVDEKGEIQSRETINL</sequence>
<evidence type="ECO:0000313" key="2">
    <source>
        <dbReference type="EMBL" id="SDB50294.1"/>
    </source>
</evidence>
<dbReference type="AlphaFoldDB" id="A0A1G6DYR5"/>
<gene>
    <name evidence="2" type="ORF">SAMN02927930_01967</name>
</gene>
<name>A0A1G6DYR5_9GAMM</name>
<protein>
    <submittedName>
        <fullName evidence="2">Uncharacterized protein</fullName>
    </submittedName>
</protein>
<reference evidence="3" key="1">
    <citation type="submission" date="2016-10" db="EMBL/GenBank/DDBJ databases">
        <authorList>
            <person name="Varghese N."/>
            <person name="Submissions S."/>
        </authorList>
    </citation>
    <scope>NUCLEOTIDE SEQUENCE [LARGE SCALE GENOMIC DNA]</scope>
    <source>
        <strain evidence="3">CGMCC 1.10824</strain>
    </source>
</reference>
<feature type="signal peptide" evidence="1">
    <location>
        <begin position="1"/>
        <end position="25"/>
    </location>
</feature>
<dbReference type="EMBL" id="FMXN01000014">
    <property type="protein sequence ID" value="SDB50294.1"/>
    <property type="molecule type" value="Genomic_DNA"/>
</dbReference>
<dbReference type="OrthoDB" id="6238826at2"/>
<evidence type="ECO:0000313" key="3">
    <source>
        <dbReference type="Proteomes" id="UP000199626"/>
    </source>
</evidence>
<evidence type="ECO:0000256" key="1">
    <source>
        <dbReference type="SAM" id="SignalP"/>
    </source>
</evidence>
<proteinExistence type="predicted"/>
<dbReference type="Proteomes" id="UP000199626">
    <property type="component" value="Unassembled WGS sequence"/>
</dbReference>
<dbReference type="RefSeq" id="WP_092593875.1">
    <property type="nucleotide sequence ID" value="NZ_FMXN01000014.1"/>
</dbReference>
<keyword evidence="1" id="KW-0732">Signal</keyword>